<feature type="compositionally biased region" description="Acidic residues" evidence="1">
    <location>
        <begin position="518"/>
        <end position="533"/>
    </location>
</feature>
<proteinExistence type="predicted"/>
<feature type="region of interest" description="Disordered" evidence="1">
    <location>
        <begin position="84"/>
        <end position="118"/>
    </location>
</feature>
<organism evidence="2 3">
    <name type="scientific">Dentipellis fragilis</name>
    <dbReference type="NCBI Taxonomy" id="205917"/>
    <lineage>
        <taxon>Eukaryota</taxon>
        <taxon>Fungi</taxon>
        <taxon>Dikarya</taxon>
        <taxon>Basidiomycota</taxon>
        <taxon>Agaricomycotina</taxon>
        <taxon>Agaricomycetes</taxon>
        <taxon>Russulales</taxon>
        <taxon>Hericiaceae</taxon>
        <taxon>Dentipellis</taxon>
    </lineage>
</organism>
<comment type="caution">
    <text evidence="2">The sequence shown here is derived from an EMBL/GenBank/DDBJ whole genome shotgun (WGS) entry which is preliminary data.</text>
</comment>
<feature type="compositionally biased region" description="Low complexity" evidence="1">
    <location>
        <begin position="744"/>
        <end position="756"/>
    </location>
</feature>
<feature type="region of interest" description="Disordered" evidence="1">
    <location>
        <begin position="335"/>
        <end position="408"/>
    </location>
</feature>
<keyword evidence="3" id="KW-1185">Reference proteome</keyword>
<feature type="compositionally biased region" description="Acidic residues" evidence="1">
    <location>
        <begin position="621"/>
        <end position="635"/>
    </location>
</feature>
<feature type="compositionally biased region" description="Low complexity" evidence="1">
    <location>
        <begin position="884"/>
        <end position="898"/>
    </location>
</feature>
<feature type="compositionally biased region" description="Polar residues" evidence="1">
    <location>
        <begin position="84"/>
        <end position="104"/>
    </location>
</feature>
<accession>A0A4Y9ZAL6</accession>
<feature type="compositionally biased region" description="Basic residues" evidence="1">
    <location>
        <begin position="963"/>
        <end position="972"/>
    </location>
</feature>
<feature type="compositionally biased region" description="Low complexity" evidence="1">
    <location>
        <begin position="383"/>
        <end position="396"/>
    </location>
</feature>
<feature type="compositionally biased region" description="Polar residues" evidence="1">
    <location>
        <begin position="337"/>
        <end position="350"/>
    </location>
</feature>
<gene>
    <name evidence="2" type="ORF">EVG20_g1186</name>
</gene>
<evidence type="ECO:0000313" key="2">
    <source>
        <dbReference type="EMBL" id="TFY71825.1"/>
    </source>
</evidence>
<feature type="region of interest" description="Disordered" evidence="1">
    <location>
        <begin position="514"/>
        <end position="660"/>
    </location>
</feature>
<name>A0A4Y9ZAL6_9AGAM</name>
<feature type="region of interest" description="Disordered" evidence="1">
    <location>
        <begin position="810"/>
        <end position="1084"/>
    </location>
</feature>
<feature type="non-terminal residue" evidence="2">
    <location>
        <position position="1084"/>
    </location>
</feature>
<sequence length="1084" mass="116386">MRRNKVLLREEGKSSVGPRHGPAFPRVAQADLWAARRFVSVSEFPAHSPTSLPHAAQFFPKLALCLAVLHIQYPLGFSFATMSNGTPPTENTPHSNEDSPASSSPMPQWPRPRTPLPPYRLAKLANALGISTPLPPPNHHASPPDASSLSLPLSGTFPKSSASSFSDFRRSPTPSAASSSHFTSQSTSQPPASKFLLHVIPPMHLPHDPDSAIMTPLPHTASGYHTQFRRGVLVPLFPTLQSQLAAIAKEYALPSTNGVVLYLVASSPVPPAQASISDANSLQPSTSDLPDEPGPRLSEDIWKHLWTRVAKTEQETFPARASAVNGIGLGLGFAANGRSSPQQSDSSAPTPANPLRTLVSTGRITPQLNVTTLTTPLTPNPSTPSSYTSSHSQVSPDTPNTSFASSSVEQSRANTLDLPGLVSPGIIPVLAKVEFDIDKRRAGWYEPWVRSRRANARKRVGASAGVGGKRSMSVSGSSIAAESEADGSEPDSLRSAPIGLKLVDRQALPRFLQSNEAEQSDEDIADSPSDLDDPTLQYDPDRPPLSITIPPPPPEDGGVRRRSSPTTATMKKPPPPPLKVPSPSDRVAIPTDSPSPLPTGSENTKLPYLRSGQSTATPTEASDETTDEEGAEEGAEGSRRRKTKSPAEEKRVGAFFEDLDLGLQFEDSGEFDMNDPNDRRRSQYVLKAQLDEIEKNLAQFSPRRLKHDLDQLPPVTPPSSSGRTLSPPGQSKFLGSPKLARTESGSPSAKGSSPGARPVWPAVPYSSLNNDDDDDYLPSPTADGFPAPPRLALNGVSNAIPVSPYARQRLSSASVQNGVEAADESMARKRDFSGEDPSYPDIMPPSLRKQESSNSPIIPLSPDPFGRFPSEQPPPQDDRNSYASTMSGTTVVGSSRVTYASFEVPNERKSSLSRNPSDATMNSDGGNRTSAAPSSRFSLDSTDDPHLNAKNANSSASLNPVKSIRKLWRKSNKASISSISEKVMAAAGRTSPQPPVPQQPPQQEVVTNAMVPPRRPMAQQQQQQPSSPMLMTTQAMQRAQANSSINAIHFDQESPYPLRRSPQPPPAQPQYANRPMSQRRPSES</sequence>
<dbReference type="Proteomes" id="UP000298327">
    <property type="component" value="Unassembled WGS sequence"/>
</dbReference>
<dbReference type="OrthoDB" id="2526154at2759"/>
<evidence type="ECO:0000256" key="1">
    <source>
        <dbReference type="SAM" id="MobiDB-lite"/>
    </source>
</evidence>
<feature type="compositionally biased region" description="Polar residues" evidence="1">
    <location>
        <begin position="397"/>
        <end position="408"/>
    </location>
</feature>
<feature type="compositionally biased region" description="Polar residues" evidence="1">
    <location>
        <begin position="718"/>
        <end position="729"/>
    </location>
</feature>
<feature type="compositionally biased region" description="Low complexity" evidence="1">
    <location>
        <begin position="948"/>
        <end position="957"/>
    </location>
</feature>
<feature type="compositionally biased region" description="Polar residues" evidence="1">
    <location>
        <begin position="592"/>
        <end position="604"/>
    </location>
</feature>
<feature type="compositionally biased region" description="Low complexity" evidence="1">
    <location>
        <begin position="365"/>
        <end position="377"/>
    </location>
</feature>
<feature type="compositionally biased region" description="Low complexity" evidence="1">
    <location>
        <begin position="1016"/>
        <end position="1029"/>
    </location>
</feature>
<feature type="compositionally biased region" description="Polar residues" evidence="1">
    <location>
        <begin position="1030"/>
        <end position="1046"/>
    </location>
</feature>
<dbReference type="AlphaFoldDB" id="A0A4Y9ZAL6"/>
<dbReference type="EMBL" id="SEOQ01000035">
    <property type="protein sequence ID" value="TFY71825.1"/>
    <property type="molecule type" value="Genomic_DNA"/>
</dbReference>
<feature type="compositionally biased region" description="Low complexity" evidence="1">
    <location>
        <begin position="139"/>
        <end position="189"/>
    </location>
</feature>
<protein>
    <submittedName>
        <fullName evidence="2">Uncharacterized protein</fullName>
    </submittedName>
</protein>
<feature type="region of interest" description="Disordered" evidence="1">
    <location>
        <begin position="697"/>
        <end position="795"/>
    </location>
</feature>
<feature type="compositionally biased region" description="Pro residues" evidence="1">
    <location>
        <begin position="107"/>
        <end position="118"/>
    </location>
</feature>
<feature type="region of interest" description="Disordered" evidence="1">
    <location>
        <begin position="130"/>
        <end position="189"/>
    </location>
</feature>
<evidence type="ECO:0000313" key="3">
    <source>
        <dbReference type="Proteomes" id="UP000298327"/>
    </source>
</evidence>
<feature type="compositionally biased region" description="Polar residues" evidence="1">
    <location>
        <begin position="274"/>
        <end position="288"/>
    </location>
</feature>
<reference evidence="2 3" key="1">
    <citation type="submission" date="2019-02" db="EMBL/GenBank/DDBJ databases">
        <title>Genome sequencing of the rare red list fungi Dentipellis fragilis.</title>
        <authorList>
            <person name="Buettner E."/>
            <person name="Kellner H."/>
        </authorList>
    </citation>
    <scope>NUCLEOTIDE SEQUENCE [LARGE SCALE GENOMIC DNA]</scope>
    <source>
        <strain evidence="2 3">DSM 105465</strain>
    </source>
</reference>
<feature type="region of interest" description="Disordered" evidence="1">
    <location>
        <begin position="273"/>
        <end position="295"/>
    </location>
</feature>
<feature type="compositionally biased region" description="Polar residues" evidence="1">
    <location>
        <begin position="912"/>
        <end position="940"/>
    </location>
</feature>
<feature type="region of interest" description="Disordered" evidence="1">
    <location>
        <begin position="1"/>
        <end position="22"/>
    </location>
</feature>
<feature type="region of interest" description="Disordered" evidence="1">
    <location>
        <begin position="455"/>
        <end position="494"/>
    </location>
</feature>
<dbReference type="STRING" id="205917.A0A4Y9ZAL6"/>